<evidence type="ECO:0000256" key="7">
    <source>
        <dbReference type="ARBA" id="ARBA00037539"/>
    </source>
</evidence>
<dbReference type="Proteomes" id="UP001412067">
    <property type="component" value="Unassembled WGS sequence"/>
</dbReference>
<feature type="region of interest" description="Disordered" evidence="9">
    <location>
        <begin position="91"/>
        <end position="110"/>
    </location>
</feature>
<gene>
    <name evidence="11" type="primary">GATA1</name>
    <name evidence="11" type="ORF">KSP40_PGU014887</name>
</gene>
<sequence length="175" mass="19227">MTTGPLPGLETATRCGIANFRCGGGVEGVIGVPPIEPEAEWDGLSNKNAFPRIEPAAVLNEIMMFGPYYVTPEFIIAHNSDDDNVVKEKRKCKQCGTEETSQWRAGPDGMKSLCNACGLRYRKSDKRARDNRQSRSATSSADAQSNSNRKAKETRHQTYDGDSGSKSRSVPKKRK</sequence>
<dbReference type="PANTHER" id="PTHR47172">
    <property type="entry name" value="OS01G0976800 PROTEIN"/>
    <property type="match status" value="1"/>
</dbReference>
<dbReference type="InterPro" id="IPR013088">
    <property type="entry name" value="Znf_NHR/GATA"/>
</dbReference>
<feature type="domain" description="GATA-type" evidence="10">
    <location>
        <begin position="86"/>
        <end position="122"/>
    </location>
</feature>
<comment type="caution">
    <text evidence="11">The sequence shown here is derived from an EMBL/GenBank/DDBJ whole genome shotgun (WGS) entry which is preliminary data.</text>
</comment>
<keyword evidence="12" id="KW-1185">Reference proteome</keyword>
<reference evidence="11 12" key="1">
    <citation type="journal article" date="2022" name="Nat. Plants">
        <title>Genomes of leafy and leafless Platanthera orchids illuminate the evolution of mycoheterotrophy.</title>
        <authorList>
            <person name="Li M.H."/>
            <person name="Liu K.W."/>
            <person name="Li Z."/>
            <person name="Lu H.C."/>
            <person name="Ye Q.L."/>
            <person name="Zhang D."/>
            <person name="Wang J.Y."/>
            <person name="Li Y.F."/>
            <person name="Zhong Z.M."/>
            <person name="Liu X."/>
            <person name="Yu X."/>
            <person name="Liu D.K."/>
            <person name="Tu X.D."/>
            <person name="Liu B."/>
            <person name="Hao Y."/>
            <person name="Liao X.Y."/>
            <person name="Jiang Y.T."/>
            <person name="Sun W.H."/>
            <person name="Chen J."/>
            <person name="Chen Y.Q."/>
            <person name="Ai Y."/>
            <person name="Zhai J.W."/>
            <person name="Wu S.S."/>
            <person name="Zhou Z."/>
            <person name="Hsiao Y.Y."/>
            <person name="Wu W.L."/>
            <person name="Chen Y.Y."/>
            <person name="Lin Y.F."/>
            <person name="Hsu J.L."/>
            <person name="Li C.Y."/>
            <person name="Wang Z.W."/>
            <person name="Zhao X."/>
            <person name="Zhong W.Y."/>
            <person name="Ma X.K."/>
            <person name="Ma L."/>
            <person name="Huang J."/>
            <person name="Chen G.Z."/>
            <person name="Huang M.Z."/>
            <person name="Huang L."/>
            <person name="Peng D.H."/>
            <person name="Luo Y.B."/>
            <person name="Zou S.Q."/>
            <person name="Chen S.P."/>
            <person name="Lan S."/>
            <person name="Tsai W.C."/>
            <person name="Van de Peer Y."/>
            <person name="Liu Z.J."/>
        </authorList>
    </citation>
    <scope>NUCLEOTIDE SEQUENCE [LARGE SCALE GENOMIC DNA]</scope>
    <source>
        <strain evidence="11">Lor288</strain>
    </source>
</reference>
<proteinExistence type="inferred from homology"/>
<dbReference type="InterPro" id="IPR000679">
    <property type="entry name" value="Znf_GATA"/>
</dbReference>
<keyword evidence="4" id="KW-0805">Transcription regulation</keyword>
<organism evidence="11 12">
    <name type="scientific">Platanthera guangdongensis</name>
    <dbReference type="NCBI Taxonomy" id="2320717"/>
    <lineage>
        <taxon>Eukaryota</taxon>
        <taxon>Viridiplantae</taxon>
        <taxon>Streptophyta</taxon>
        <taxon>Embryophyta</taxon>
        <taxon>Tracheophyta</taxon>
        <taxon>Spermatophyta</taxon>
        <taxon>Magnoliopsida</taxon>
        <taxon>Liliopsida</taxon>
        <taxon>Asparagales</taxon>
        <taxon>Orchidaceae</taxon>
        <taxon>Orchidoideae</taxon>
        <taxon>Orchideae</taxon>
        <taxon>Orchidinae</taxon>
        <taxon>Platanthera</taxon>
    </lineage>
</organism>
<dbReference type="SMART" id="SM00401">
    <property type="entry name" value="ZnF_GATA"/>
    <property type="match status" value="1"/>
</dbReference>
<feature type="compositionally biased region" description="Polar residues" evidence="9">
    <location>
        <begin position="134"/>
        <end position="148"/>
    </location>
</feature>
<evidence type="ECO:0000259" key="10">
    <source>
        <dbReference type="PROSITE" id="PS50114"/>
    </source>
</evidence>
<evidence type="ECO:0000256" key="2">
    <source>
        <dbReference type="ARBA" id="ARBA00022771"/>
    </source>
</evidence>
<evidence type="ECO:0000256" key="4">
    <source>
        <dbReference type="ARBA" id="ARBA00023015"/>
    </source>
</evidence>
<keyword evidence="3" id="KW-0862">Zinc</keyword>
<keyword evidence="2 8" id="KW-0863">Zinc-finger</keyword>
<keyword evidence="1" id="KW-0479">Metal-binding</keyword>
<evidence type="ECO:0000256" key="1">
    <source>
        <dbReference type="ARBA" id="ARBA00022723"/>
    </source>
</evidence>
<evidence type="ECO:0000256" key="5">
    <source>
        <dbReference type="ARBA" id="ARBA00023163"/>
    </source>
</evidence>
<dbReference type="PROSITE" id="PS50114">
    <property type="entry name" value="GATA_ZN_FINGER_2"/>
    <property type="match status" value="1"/>
</dbReference>
<evidence type="ECO:0000256" key="3">
    <source>
        <dbReference type="ARBA" id="ARBA00022833"/>
    </source>
</evidence>
<dbReference type="EMBL" id="JBBWWR010000001">
    <property type="protein sequence ID" value="KAK8970687.1"/>
    <property type="molecule type" value="Genomic_DNA"/>
</dbReference>
<dbReference type="CDD" id="cd00202">
    <property type="entry name" value="ZnF_GATA"/>
    <property type="match status" value="1"/>
</dbReference>
<keyword evidence="5" id="KW-0804">Transcription</keyword>
<accession>A0ABR2N373</accession>
<dbReference type="Pfam" id="PF00320">
    <property type="entry name" value="GATA"/>
    <property type="match status" value="1"/>
</dbReference>
<protein>
    <submittedName>
        <fullName evidence="11">GATA transcription factor 1</fullName>
    </submittedName>
</protein>
<evidence type="ECO:0000313" key="11">
    <source>
        <dbReference type="EMBL" id="KAK8970687.1"/>
    </source>
</evidence>
<evidence type="ECO:0000256" key="6">
    <source>
        <dbReference type="ARBA" id="ARBA00024019"/>
    </source>
</evidence>
<evidence type="ECO:0000256" key="8">
    <source>
        <dbReference type="PROSITE-ProRule" id="PRU00094"/>
    </source>
</evidence>
<feature type="region of interest" description="Disordered" evidence="9">
    <location>
        <begin position="124"/>
        <end position="175"/>
    </location>
</feature>
<evidence type="ECO:0000313" key="12">
    <source>
        <dbReference type="Proteomes" id="UP001412067"/>
    </source>
</evidence>
<dbReference type="Gene3D" id="3.30.50.10">
    <property type="entry name" value="Erythroid Transcription Factor GATA-1, subunit A"/>
    <property type="match status" value="1"/>
</dbReference>
<comment type="similarity">
    <text evidence="6">Belongs to the type IV zinc-finger family. Class B subfamily.</text>
</comment>
<dbReference type="SUPFAM" id="SSF57716">
    <property type="entry name" value="Glucocorticoid receptor-like (DNA-binding domain)"/>
    <property type="match status" value="1"/>
</dbReference>
<dbReference type="PROSITE" id="PS00344">
    <property type="entry name" value="GATA_ZN_FINGER_1"/>
    <property type="match status" value="1"/>
</dbReference>
<name>A0ABR2N373_9ASPA</name>
<comment type="function">
    <text evidence="7">Transcriptional regulator that specifically binds 5'-GATA-3' or 5'-GAT-3' motifs within gene promoters.</text>
</comment>
<dbReference type="PANTHER" id="PTHR47172:SF24">
    <property type="entry name" value="GATA ZINC FINGER DOMAIN-CONTAINING PROTEIN 14-RELATED"/>
    <property type="match status" value="1"/>
</dbReference>
<evidence type="ECO:0000256" key="9">
    <source>
        <dbReference type="SAM" id="MobiDB-lite"/>
    </source>
</evidence>
<feature type="compositionally biased region" description="Basic and acidic residues" evidence="9">
    <location>
        <begin position="150"/>
        <end position="165"/>
    </location>
</feature>